<dbReference type="EMBL" id="JBBPEH010000012">
    <property type="protein sequence ID" value="KAK7531683.1"/>
    <property type="molecule type" value="Genomic_DNA"/>
</dbReference>
<evidence type="ECO:0000313" key="2">
    <source>
        <dbReference type="Proteomes" id="UP001360953"/>
    </source>
</evidence>
<protein>
    <submittedName>
        <fullName evidence="1">Uncharacterized protein</fullName>
    </submittedName>
</protein>
<organism evidence="1 2">
    <name type="scientific">Phyllosticta citribraziliensis</name>
    <dbReference type="NCBI Taxonomy" id="989973"/>
    <lineage>
        <taxon>Eukaryota</taxon>
        <taxon>Fungi</taxon>
        <taxon>Dikarya</taxon>
        <taxon>Ascomycota</taxon>
        <taxon>Pezizomycotina</taxon>
        <taxon>Dothideomycetes</taxon>
        <taxon>Dothideomycetes incertae sedis</taxon>
        <taxon>Botryosphaeriales</taxon>
        <taxon>Phyllostictaceae</taxon>
        <taxon>Phyllosticta</taxon>
    </lineage>
</organism>
<dbReference type="RefSeq" id="XP_066651507.1">
    <property type="nucleotide sequence ID" value="XM_066793839.1"/>
</dbReference>
<dbReference type="SUPFAM" id="SSF51726">
    <property type="entry name" value="UROD/MetE-like"/>
    <property type="match status" value="1"/>
</dbReference>
<keyword evidence="2" id="KW-1185">Reference proteome</keyword>
<dbReference type="Gene3D" id="3.20.20.210">
    <property type="match status" value="1"/>
</dbReference>
<sequence length="346" mass="38201">MASIQPRGVHLVGSVCLPSTEDVFRQVTAHLPGRLRRIPDGETQIRQSFTFFQQGAFKDAPEVLKKYDASFNPAPVDPVSPEELEAVVKKLDGNIQTSYDVYAKESYATFCKLREEGVIPKRVKFQVSMPCPIDVLVLIAEPYQVALEPLYEAALIRDLKKIEESIPAEDLAIQWDVASPFAMMEGAVWPHFKPYIADAKGHIKTMGVRLGNAVSPGVELGFHFCYGDIGHRHFVEPKDLGLIVEVATAVFEGVKRQINWIHVSAPKERDDEAYFAPLKDLPLGDSELYLGVVQPRDEDGTRRRIAAASKFVNSFGVATECGMGRTPTEDFVPTMEVAAAVSAPVS</sequence>
<reference evidence="1 2" key="1">
    <citation type="submission" date="2024-04" db="EMBL/GenBank/DDBJ databases">
        <title>Phyllosticta paracitricarpa is synonymous to the EU quarantine fungus P. citricarpa based on phylogenomic analyses.</title>
        <authorList>
            <consortium name="Lawrence Berkeley National Laboratory"/>
            <person name="Van ingen-buijs V.A."/>
            <person name="Van westerhoven A.C."/>
            <person name="Haridas S."/>
            <person name="Skiadas P."/>
            <person name="Martin F."/>
            <person name="Groenewald J.Z."/>
            <person name="Crous P.W."/>
            <person name="Seidl M.F."/>
        </authorList>
    </citation>
    <scope>NUCLEOTIDE SEQUENCE [LARGE SCALE GENOMIC DNA]</scope>
    <source>
        <strain evidence="1 2">CPC 17464</strain>
    </source>
</reference>
<dbReference type="InterPro" id="IPR038071">
    <property type="entry name" value="UROD/MetE-like_sf"/>
</dbReference>
<proteinExistence type="predicted"/>
<accession>A0ABR1L8W1</accession>
<dbReference type="Proteomes" id="UP001360953">
    <property type="component" value="Unassembled WGS sequence"/>
</dbReference>
<gene>
    <name evidence="1" type="ORF">J3D65DRAFT_122344</name>
</gene>
<evidence type="ECO:0000313" key="1">
    <source>
        <dbReference type="EMBL" id="KAK7531683.1"/>
    </source>
</evidence>
<comment type="caution">
    <text evidence="1">The sequence shown here is derived from an EMBL/GenBank/DDBJ whole genome shotgun (WGS) entry which is preliminary data.</text>
</comment>
<dbReference type="GeneID" id="92026745"/>
<name>A0ABR1L8W1_9PEZI</name>